<comment type="caution">
    <text evidence="2">The sequence shown here is derived from an EMBL/GenBank/DDBJ whole genome shotgun (WGS) entry which is preliminary data.</text>
</comment>
<proteinExistence type="predicted"/>
<dbReference type="PANTHER" id="PTHR35532:SF5">
    <property type="entry name" value="CARBOHYDRATE-BINDING DOMAIN-CONTAINING PROTEIN"/>
    <property type="match status" value="1"/>
</dbReference>
<evidence type="ECO:0000313" key="3">
    <source>
        <dbReference type="Proteomes" id="UP000288079"/>
    </source>
</evidence>
<gene>
    <name evidence="2" type="ORF">KGMB02408_04520</name>
</gene>
<keyword evidence="1" id="KW-0175">Coiled coil</keyword>
<name>A0A401LPZ6_9BACE</name>
<evidence type="ECO:0008006" key="4">
    <source>
        <dbReference type="Google" id="ProtNLM"/>
    </source>
</evidence>
<dbReference type="OrthoDB" id="679512at2"/>
<dbReference type="AlphaFoldDB" id="A0A401LPZ6"/>
<dbReference type="RefSeq" id="WP_125039842.1">
    <property type="nucleotide sequence ID" value="NZ_BHWB01000001.1"/>
</dbReference>
<organism evidence="2 3">
    <name type="scientific">Bacteroides faecalis</name>
    <dbReference type="NCBI Taxonomy" id="2447885"/>
    <lineage>
        <taxon>Bacteria</taxon>
        <taxon>Pseudomonadati</taxon>
        <taxon>Bacteroidota</taxon>
        <taxon>Bacteroidia</taxon>
        <taxon>Bacteroidales</taxon>
        <taxon>Bacteroidaceae</taxon>
        <taxon>Bacteroides</taxon>
    </lineage>
</organism>
<keyword evidence="3" id="KW-1185">Reference proteome</keyword>
<reference evidence="2 3" key="1">
    <citation type="submission" date="2018-10" db="EMBL/GenBank/DDBJ databases">
        <title>Draft Genome Sequence of Bacteroides sp. KCTC 15687.</title>
        <authorList>
            <person name="Yu S.Y."/>
            <person name="Kim J.S."/>
            <person name="Oh B.S."/>
            <person name="Park S.H."/>
            <person name="Kang S.W."/>
            <person name="Park J.E."/>
            <person name="Choi S.H."/>
            <person name="Han K.I."/>
            <person name="Lee K.C."/>
            <person name="Eom M.K."/>
            <person name="Suh M.K."/>
            <person name="Lee D.H."/>
            <person name="Yoon H."/>
            <person name="Kim B."/>
            <person name="Yang S.J."/>
            <person name="Lee J.S."/>
            <person name="Lee J.H."/>
        </authorList>
    </citation>
    <scope>NUCLEOTIDE SEQUENCE [LARGE SCALE GENOMIC DNA]</scope>
    <source>
        <strain evidence="2 3">KCTC 15687</strain>
    </source>
</reference>
<accession>A0A401LPZ6</accession>
<dbReference type="PROSITE" id="PS51257">
    <property type="entry name" value="PROKAR_LIPOPROTEIN"/>
    <property type="match status" value="1"/>
</dbReference>
<feature type="coiled-coil region" evidence="1">
    <location>
        <begin position="26"/>
        <end position="53"/>
    </location>
</feature>
<evidence type="ECO:0000313" key="2">
    <source>
        <dbReference type="EMBL" id="GCB33507.1"/>
    </source>
</evidence>
<dbReference type="PANTHER" id="PTHR35532">
    <property type="entry name" value="SIMILAR TO POLYHYDROXYALKANOATE DEPOLYMERASE"/>
    <property type="match status" value="1"/>
</dbReference>
<dbReference type="Proteomes" id="UP000288079">
    <property type="component" value="Unassembled WGS sequence"/>
</dbReference>
<dbReference type="Gene3D" id="2.60.120.260">
    <property type="entry name" value="Galactose-binding domain-like"/>
    <property type="match status" value="1"/>
</dbReference>
<evidence type="ECO:0000256" key="1">
    <source>
        <dbReference type="SAM" id="Coils"/>
    </source>
</evidence>
<protein>
    <recommendedName>
        <fullName evidence="4">F5/8 type C domain-containing protein</fullName>
    </recommendedName>
</protein>
<sequence length="665" mass="77949">MMKKKWLFYMYAAWVLFLVASCTKRNSKLESVLSSAKENRSELQKVLEYYKNDSLKLEAAKYLISNMTGAYAIDSSMQKAYSAFYQIYYNVCEKYNNEINKKCGEEIDSLWQVFCFVNSEELIGKKMDDARFLKASTLISEIELAFKVWKENIYTRTCSFNEFCEYILPYRRENELIIDDSRELFYDRHHNDFYTRDGKNFIEETDSLLFLYKDMKHSPYYVPKIPLLNVPAFEKVKTGTCEQRCWFNSILLSSLGMATAIDFVPAWGNRNGGHSWNVIIVNGVSYAFEAFWDNDRWKYKRIYNNKSYDSLWGKFRLAKVYRRTYTNYIEGPLADSRVAREDIPLLFKNEKKKDVSSEYFETQDVEVKINIDSMKSIPHYAYLSVYSFQNWTPIQWGKVEGNLVTFDKMGKDIVYLPTYYTKGMNIPAGDPFLLKTDGTIQYLSPSTEKEQVVIRNYGGQVPFNENRKYLTSLIGSELWGIKNGKKDKLLCIINDTLQIEHQLFYIKDTTSYRFVRLYLPSSSIALGELSFYGTDQQITHIKIISALSGNNKNEKPEMLIDGFSDTTFSGETPKRYIDFDLNNEYNLSAIGITPYIRSWLGKSNIYELHYWENGWQPIERKEGNSNCLLFDHVPKNALLRLINPGKRIQEHHRIFIYKNGKVVWL</sequence>
<dbReference type="EMBL" id="BHWB01000001">
    <property type="protein sequence ID" value="GCB33507.1"/>
    <property type="molecule type" value="Genomic_DNA"/>
</dbReference>